<organism evidence="2 3">
    <name type="scientific">Pseudomassariella vexata</name>
    <dbReference type="NCBI Taxonomy" id="1141098"/>
    <lineage>
        <taxon>Eukaryota</taxon>
        <taxon>Fungi</taxon>
        <taxon>Dikarya</taxon>
        <taxon>Ascomycota</taxon>
        <taxon>Pezizomycotina</taxon>
        <taxon>Sordariomycetes</taxon>
        <taxon>Xylariomycetidae</taxon>
        <taxon>Amphisphaeriales</taxon>
        <taxon>Pseudomassariaceae</taxon>
        <taxon>Pseudomassariella</taxon>
    </lineage>
</organism>
<dbReference type="Proteomes" id="UP000193689">
    <property type="component" value="Unassembled WGS sequence"/>
</dbReference>
<dbReference type="RefSeq" id="XP_040717414.1">
    <property type="nucleotide sequence ID" value="XM_040855800.1"/>
</dbReference>
<name>A0A1Y2E4G5_9PEZI</name>
<dbReference type="AlphaFoldDB" id="A0A1Y2E4G5"/>
<feature type="compositionally biased region" description="Acidic residues" evidence="1">
    <location>
        <begin position="761"/>
        <end position="784"/>
    </location>
</feature>
<comment type="caution">
    <text evidence="2">The sequence shown here is derived from an EMBL/GenBank/DDBJ whole genome shotgun (WGS) entry which is preliminary data.</text>
</comment>
<dbReference type="OrthoDB" id="3199516at2759"/>
<sequence>MEPVVESPSKQPVPSLSRLLKGKEREWMAVRSKMGPLHLLDLPVDILRLIVKEITHTNDLTSLALTNSTLYNLSVPHIYARFDIVWPDSTMTASDSKSVDALTYGLSTLCLGSKFAQRTRWLKGGTVDYSALPSQRLVDNQYAKYTRKFSLGNGPTDWVAEYNITKESGKMLGTLVALAVAKMLNLETFVWDMPTGVLSDVFMALASLQDHYADGEPKLEKVWIRWHDNSDTGGTVSSAASSPAVHPAIPAVPPINHLNPIVIPPAIHSHAALAPPPKYSDSQVEFPTFSVLPPLKSLTVLDVDELAYLDEMSVLIERSKKTLQELRVGVSQKAHAQDFVRILEGDNLQQVDLSARWPGESRIGYKRLGGVLGVLVGRVYEIRQKGRSRSKRRESGSNWTPNQVGSFPNDTTYNSQPSANGATYTNGSASENAHAEINGFPKSQGNSASSSASGGLASGSRYSQNGKMLHSSYNGRKRLEGKLRLHTLELERIALSMPVCCRAFDWSVLTNLTILECVHHESLWKILKRHFQPTPPPCGSAPGTPVQYHMALKKIHTDATTHSLISFIKETLAPNTLEVLFLQDRRRSPPPLVTIEQIFKGALKRHRSSLKKLLIDSNDKLERAAATEETRWQHWVLTSNMVAYLTSGRFGNLKELAVAVHYRDWHPFLQRLPNIPQLRSLFIPHIQDHIVGTFEPKELALQLVDIITLRPEIQLCYVGIGTKCFEILEARPSDVTGGGSDQFGLNGHHHHNTGAISVIDVDDEDDDGENDHSDADEETEDDDAGTNGSPATDAEDDFNEVSDDAESEPDSFLEPENSQSSPKLRLREILFYDDKVAIFKARHGKL</sequence>
<feature type="compositionally biased region" description="Polar residues" evidence="1">
    <location>
        <begin position="398"/>
        <end position="431"/>
    </location>
</feature>
<dbReference type="InParanoid" id="A0A1Y2E4G5"/>
<evidence type="ECO:0000313" key="2">
    <source>
        <dbReference type="EMBL" id="ORY66450.1"/>
    </source>
</evidence>
<protein>
    <recommendedName>
        <fullName evidence="4">F-box domain-containing protein</fullName>
    </recommendedName>
</protein>
<reference evidence="2 3" key="1">
    <citation type="submission" date="2016-07" db="EMBL/GenBank/DDBJ databases">
        <title>Pervasive Adenine N6-methylation of Active Genes in Fungi.</title>
        <authorList>
            <consortium name="DOE Joint Genome Institute"/>
            <person name="Mondo S.J."/>
            <person name="Dannebaum R.O."/>
            <person name="Kuo R.C."/>
            <person name="Labutti K."/>
            <person name="Haridas S."/>
            <person name="Kuo A."/>
            <person name="Salamov A."/>
            <person name="Ahrendt S.R."/>
            <person name="Lipzen A."/>
            <person name="Sullivan W."/>
            <person name="Andreopoulos W.B."/>
            <person name="Clum A."/>
            <person name="Lindquist E."/>
            <person name="Daum C."/>
            <person name="Ramamoorthy G.K."/>
            <person name="Gryganskyi A."/>
            <person name="Culley D."/>
            <person name="Magnuson J.K."/>
            <person name="James T.Y."/>
            <person name="O'Malley M.A."/>
            <person name="Stajich J.E."/>
            <person name="Spatafora J.W."/>
            <person name="Visel A."/>
            <person name="Grigoriev I.V."/>
        </authorList>
    </citation>
    <scope>NUCLEOTIDE SEQUENCE [LARGE SCALE GENOMIC DNA]</scope>
    <source>
        <strain evidence="2 3">CBS 129021</strain>
    </source>
</reference>
<gene>
    <name evidence="2" type="ORF">BCR38DRAFT_340562</name>
</gene>
<feature type="compositionally biased region" description="Low complexity" evidence="1">
    <location>
        <begin position="447"/>
        <end position="460"/>
    </location>
</feature>
<keyword evidence="3" id="KW-1185">Reference proteome</keyword>
<evidence type="ECO:0000313" key="3">
    <source>
        <dbReference type="Proteomes" id="UP000193689"/>
    </source>
</evidence>
<dbReference type="EMBL" id="MCFJ01000005">
    <property type="protein sequence ID" value="ORY66450.1"/>
    <property type="molecule type" value="Genomic_DNA"/>
</dbReference>
<proteinExistence type="predicted"/>
<dbReference type="GeneID" id="63772012"/>
<evidence type="ECO:0000256" key="1">
    <source>
        <dbReference type="SAM" id="MobiDB-lite"/>
    </source>
</evidence>
<feature type="region of interest" description="Disordered" evidence="1">
    <location>
        <begin position="385"/>
        <end position="469"/>
    </location>
</feature>
<accession>A0A1Y2E4G5</accession>
<feature type="region of interest" description="Disordered" evidence="1">
    <location>
        <begin position="761"/>
        <end position="824"/>
    </location>
</feature>
<dbReference type="STRING" id="1141098.A0A1Y2E4G5"/>
<feature type="compositionally biased region" description="Acidic residues" evidence="1">
    <location>
        <begin position="793"/>
        <end position="813"/>
    </location>
</feature>
<evidence type="ECO:0008006" key="4">
    <source>
        <dbReference type="Google" id="ProtNLM"/>
    </source>
</evidence>